<evidence type="ECO:0000256" key="1">
    <source>
        <dbReference type="ARBA" id="ARBA00023172"/>
    </source>
</evidence>
<sequence>MPPGAPRPGAHAGVDGDHPRGCGEQHSPRRARGRGTQRASGGGSPGAPAGPDGFLFQDPKGGPVVSTRLMDSAWRPARMAAGAHGGRRAWRPARKAAGLPKVTMRQLRHTYASPLIAAGESVKVVSERLGHTDAAMTPNVYSHLFPDSEDRTRRAIDGAFAAPVRDHADSERTDDAR</sequence>
<protein>
    <recommendedName>
        <fullName evidence="3">Tyr recombinase domain-containing protein</fullName>
    </recommendedName>
</protein>
<evidence type="ECO:0000313" key="4">
    <source>
        <dbReference type="EMBL" id="AWK08723.1"/>
    </source>
</evidence>
<feature type="compositionally biased region" description="Basic and acidic residues" evidence="2">
    <location>
        <begin position="14"/>
        <end position="27"/>
    </location>
</feature>
<dbReference type="Gene3D" id="1.10.443.10">
    <property type="entry name" value="Intergrase catalytic core"/>
    <property type="match status" value="1"/>
</dbReference>
<organism evidence="4 5">
    <name type="scientific">Streptomyces spongiicola</name>
    <dbReference type="NCBI Taxonomy" id="1690221"/>
    <lineage>
        <taxon>Bacteria</taxon>
        <taxon>Bacillati</taxon>
        <taxon>Actinomycetota</taxon>
        <taxon>Actinomycetes</taxon>
        <taxon>Kitasatosporales</taxon>
        <taxon>Streptomycetaceae</taxon>
        <taxon>Streptomyces</taxon>
    </lineage>
</organism>
<evidence type="ECO:0000256" key="2">
    <source>
        <dbReference type="SAM" id="MobiDB-lite"/>
    </source>
</evidence>
<evidence type="ECO:0000313" key="5">
    <source>
        <dbReference type="Proteomes" id="UP000245051"/>
    </source>
</evidence>
<feature type="region of interest" description="Disordered" evidence="2">
    <location>
        <begin position="1"/>
        <end position="63"/>
    </location>
</feature>
<reference evidence="4 5" key="1">
    <citation type="submission" date="2018-05" db="EMBL/GenBank/DDBJ databases">
        <title>Complete genome sequence of the Type Strain of Streptomyces spongiicola HNM0071, the producer of staurosporine.</title>
        <authorList>
            <person name="Zhou S."/>
            <person name="Huang X."/>
        </authorList>
    </citation>
    <scope>NUCLEOTIDE SEQUENCE [LARGE SCALE GENOMIC DNA]</scope>
    <source>
        <strain evidence="4 5">HNM0071</strain>
    </source>
</reference>
<dbReference type="InterPro" id="IPR011010">
    <property type="entry name" value="DNA_brk_join_enz"/>
</dbReference>
<evidence type="ECO:0000259" key="3">
    <source>
        <dbReference type="PROSITE" id="PS51898"/>
    </source>
</evidence>
<proteinExistence type="predicted"/>
<dbReference type="SUPFAM" id="SSF56349">
    <property type="entry name" value="DNA breaking-rejoining enzymes"/>
    <property type="match status" value="1"/>
</dbReference>
<dbReference type="InterPro" id="IPR002104">
    <property type="entry name" value="Integrase_catalytic"/>
</dbReference>
<dbReference type="EMBL" id="CP029254">
    <property type="protein sequence ID" value="AWK08723.1"/>
    <property type="molecule type" value="Genomic_DNA"/>
</dbReference>
<keyword evidence="5" id="KW-1185">Reference proteome</keyword>
<dbReference type="Pfam" id="PF00589">
    <property type="entry name" value="Phage_integrase"/>
    <property type="match status" value="1"/>
</dbReference>
<name>A0ABM6V3W3_9ACTN</name>
<dbReference type="PROSITE" id="PS51898">
    <property type="entry name" value="TYR_RECOMBINASE"/>
    <property type="match status" value="1"/>
</dbReference>
<accession>A0ABM6V3W3</accession>
<dbReference type="Proteomes" id="UP000245051">
    <property type="component" value="Chromosome"/>
</dbReference>
<dbReference type="InterPro" id="IPR013762">
    <property type="entry name" value="Integrase-like_cat_sf"/>
</dbReference>
<keyword evidence="1" id="KW-0233">DNA recombination</keyword>
<gene>
    <name evidence="4" type="ORF">DDQ41_07075</name>
</gene>
<feature type="domain" description="Tyr recombinase" evidence="3">
    <location>
        <begin position="1"/>
        <end position="157"/>
    </location>
</feature>